<protein>
    <submittedName>
        <fullName evidence="3">Alpha/beta hydrolase family protein</fullName>
    </submittedName>
</protein>
<name>A0A517N631_9BACT</name>
<feature type="domain" description="Xaa-Pro dipeptidyl-peptidase-like" evidence="2">
    <location>
        <begin position="207"/>
        <end position="448"/>
    </location>
</feature>
<dbReference type="PANTHER" id="PTHR43265">
    <property type="entry name" value="ESTERASE ESTD"/>
    <property type="match status" value="1"/>
</dbReference>
<keyword evidence="3" id="KW-0378">Hydrolase</keyword>
<evidence type="ECO:0000313" key="3">
    <source>
        <dbReference type="EMBL" id="QDT02584.1"/>
    </source>
</evidence>
<keyword evidence="1" id="KW-0472">Membrane</keyword>
<keyword evidence="1" id="KW-0812">Transmembrane</keyword>
<dbReference type="Gene3D" id="3.40.50.1820">
    <property type="entry name" value="alpha/beta hydrolase"/>
    <property type="match status" value="1"/>
</dbReference>
<reference evidence="3 4" key="1">
    <citation type="submission" date="2019-02" db="EMBL/GenBank/DDBJ databases">
        <title>Deep-cultivation of Planctomycetes and their phenomic and genomic characterization uncovers novel biology.</title>
        <authorList>
            <person name="Wiegand S."/>
            <person name="Jogler M."/>
            <person name="Boedeker C."/>
            <person name="Pinto D."/>
            <person name="Vollmers J."/>
            <person name="Rivas-Marin E."/>
            <person name="Kohn T."/>
            <person name="Peeters S.H."/>
            <person name="Heuer A."/>
            <person name="Rast P."/>
            <person name="Oberbeckmann S."/>
            <person name="Bunk B."/>
            <person name="Jeske O."/>
            <person name="Meyerdierks A."/>
            <person name="Storesund J.E."/>
            <person name="Kallscheuer N."/>
            <person name="Luecker S."/>
            <person name="Lage O.M."/>
            <person name="Pohl T."/>
            <person name="Merkel B.J."/>
            <person name="Hornburger P."/>
            <person name="Mueller R.-W."/>
            <person name="Bruemmer F."/>
            <person name="Labrenz M."/>
            <person name="Spormann A.M."/>
            <person name="Op den Camp H."/>
            <person name="Overmann J."/>
            <person name="Amann R."/>
            <person name="Jetten M.S.M."/>
            <person name="Mascher T."/>
            <person name="Medema M.H."/>
            <person name="Devos D.P."/>
            <person name="Kaster A.-K."/>
            <person name="Ovreas L."/>
            <person name="Rohde M."/>
            <person name="Galperin M.Y."/>
            <person name="Jogler C."/>
        </authorList>
    </citation>
    <scope>NUCLEOTIDE SEQUENCE [LARGE SCALE GENOMIC DNA]</scope>
    <source>
        <strain evidence="3 4">K22_7</strain>
    </source>
</reference>
<evidence type="ECO:0000313" key="4">
    <source>
        <dbReference type="Proteomes" id="UP000318538"/>
    </source>
</evidence>
<keyword evidence="1" id="KW-1133">Transmembrane helix</keyword>
<dbReference type="GO" id="GO:0052689">
    <property type="term" value="F:carboxylic ester hydrolase activity"/>
    <property type="evidence" value="ECO:0007669"/>
    <property type="project" value="TreeGrafter"/>
</dbReference>
<dbReference type="KEGG" id="rlc:K227x_09620"/>
<proteinExistence type="predicted"/>
<dbReference type="AlphaFoldDB" id="A0A517N631"/>
<sequence length="516" mass="55624">MTVSPSAATDPRLEGPPVTNEFGAVISQTAPLEKKMHLRSIARATSFVMTIVIATTLAIPIGLAQTDTAQVAPVAEHIETWKGTLNLGAKLELGLKVYRQNDGTLSAKLDSYTQNALGIPVEFSRDGDKYKVSNKALGLEYEAQRSADKSMLKGVFKQGPVTTDLEFEKTDLNYEVKQNRPQTPTTPYPYDSSDVTFENKKHDLSLAGTLTIPRGDGPFAAAILITGSGPQNRDEELLGHRPFLVIADHLTRQGIAVLRFDDRGVGASTGDFSTATSEDFAEDVRSGMDFLKRDPKIDAAKIGLIGHSEGGLIAPMVAAGRDDLAFIVLLAGPGVDGARIIQTQQSAMLQAAGESPEAVTANQQLIAAVLDLMKSDDDVTATAINAACKSVVEEIQDEDLRKKLDVPLGAMFSTPWMQYFIRYDPSTNLQRVQCPVLAVNGTKDMQVLADLNLDAIEGALTKGGNQNFKVVRLPNQNHLFQETDGSGATGDYATIEQTFSPKTLAVISEWIAQMTK</sequence>
<dbReference type="InterPro" id="IPR053145">
    <property type="entry name" value="AB_hydrolase_Est10"/>
</dbReference>
<dbReference type="InterPro" id="IPR029058">
    <property type="entry name" value="AB_hydrolase_fold"/>
</dbReference>
<evidence type="ECO:0000259" key="2">
    <source>
        <dbReference type="Pfam" id="PF02129"/>
    </source>
</evidence>
<gene>
    <name evidence="3" type="ORF">K227x_09620</name>
</gene>
<dbReference type="Proteomes" id="UP000318538">
    <property type="component" value="Chromosome"/>
</dbReference>
<evidence type="ECO:0000256" key="1">
    <source>
        <dbReference type="SAM" id="Phobius"/>
    </source>
</evidence>
<dbReference type="PANTHER" id="PTHR43265:SF1">
    <property type="entry name" value="ESTERASE ESTD"/>
    <property type="match status" value="1"/>
</dbReference>
<keyword evidence="4" id="KW-1185">Reference proteome</keyword>
<dbReference type="SUPFAM" id="SSF53474">
    <property type="entry name" value="alpha/beta-Hydrolases"/>
    <property type="match status" value="1"/>
</dbReference>
<dbReference type="InterPro" id="IPR000383">
    <property type="entry name" value="Xaa-Pro-like_dom"/>
</dbReference>
<feature type="transmembrane region" description="Helical" evidence="1">
    <location>
        <begin position="44"/>
        <end position="63"/>
    </location>
</feature>
<dbReference type="OrthoDB" id="9809549at2"/>
<organism evidence="3 4">
    <name type="scientific">Rubripirellula lacrimiformis</name>
    <dbReference type="NCBI Taxonomy" id="1930273"/>
    <lineage>
        <taxon>Bacteria</taxon>
        <taxon>Pseudomonadati</taxon>
        <taxon>Planctomycetota</taxon>
        <taxon>Planctomycetia</taxon>
        <taxon>Pirellulales</taxon>
        <taxon>Pirellulaceae</taxon>
        <taxon>Rubripirellula</taxon>
    </lineage>
</organism>
<dbReference type="Pfam" id="PF02129">
    <property type="entry name" value="Peptidase_S15"/>
    <property type="match status" value="1"/>
</dbReference>
<accession>A0A517N631</accession>
<dbReference type="EMBL" id="CP036525">
    <property type="protein sequence ID" value="QDT02584.1"/>
    <property type="molecule type" value="Genomic_DNA"/>
</dbReference>